<gene>
    <name evidence="1" type="ORF">TNCV_4133531</name>
</gene>
<accession>A0A8X6S8R4</accession>
<protein>
    <submittedName>
        <fullName evidence="1">Uncharacterized protein</fullName>
    </submittedName>
</protein>
<comment type="caution">
    <text evidence="1">The sequence shown here is derived from an EMBL/GenBank/DDBJ whole genome shotgun (WGS) entry which is preliminary data.</text>
</comment>
<evidence type="ECO:0000313" key="1">
    <source>
        <dbReference type="EMBL" id="GFY07756.1"/>
    </source>
</evidence>
<name>A0A8X6S8R4_TRICX</name>
<dbReference type="EMBL" id="BMAU01021277">
    <property type="protein sequence ID" value="GFY07756.1"/>
    <property type="molecule type" value="Genomic_DNA"/>
</dbReference>
<proteinExistence type="predicted"/>
<dbReference type="AlphaFoldDB" id="A0A8X6S8R4"/>
<organism evidence="1 2">
    <name type="scientific">Trichonephila clavipes</name>
    <name type="common">Golden silk orbweaver</name>
    <name type="synonym">Nephila clavipes</name>
    <dbReference type="NCBI Taxonomy" id="2585209"/>
    <lineage>
        <taxon>Eukaryota</taxon>
        <taxon>Metazoa</taxon>
        <taxon>Ecdysozoa</taxon>
        <taxon>Arthropoda</taxon>
        <taxon>Chelicerata</taxon>
        <taxon>Arachnida</taxon>
        <taxon>Araneae</taxon>
        <taxon>Araneomorphae</taxon>
        <taxon>Entelegynae</taxon>
        <taxon>Araneoidea</taxon>
        <taxon>Nephilidae</taxon>
        <taxon>Trichonephila</taxon>
    </lineage>
</organism>
<dbReference type="Proteomes" id="UP000887159">
    <property type="component" value="Unassembled WGS sequence"/>
</dbReference>
<keyword evidence="2" id="KW-1185">Reference proteome</keyword>
<sequence>MLLRHMSGGQIPGWGRLQLSLSSLQYVDACSQCLVLKLTWGLSTGVLRQTDPLTEISAHSLAQQPMRARAYSAHPSIRDHWALSCISRCPDHVVSLKREPRYLSPQASLLLETKLPVRLINITNELRLVQGETPLRVKGDIEDVSCELKKGEGLKAALLE</sequence>
<evidence type="ECO:0000313" key="2">
    <source>
        <dbReference type="Proteomes" id="UP000887159"/>
    </source>
</evidence>
<reference evidence="1" key="1">
    <citation type="submission" date="2020-08" db="EMBL/GenBank/DDBJ databases">
        <title>Multicomponent nature underlies the extraordinary mechanical properties of spider dragline silk.</title>
        <authorList>
            <person name="Kono N."/>
            <person name="Nakamura H."/>
            <person name="Mori M."/>
            <person name="Yoshida Y."/>
            <person name="Ohtoshi R."/>
            <person name="Malay A.D."/>
            <person name="Moran D.A.P."/>
            <person name="Tomita M."/>
            <person name="Numata K."/>
            <person name="Arakawa K."/>
        </authorList>
    </citation>
    <scope>NUCLEOTIDE SEQUENCE</scope>
</reference>